<feature type="compositionally biased region" description="Basic and acidic residues" evidence="1">
    <location>
        <begin position="404"/>
        <end position="413"/>
    </location>
</feature>
<feature type="compositionally biased region" description="Basic and acidic residues" evidence="1">
    <location>
        <begin position="465"/>
        <end position="474"/>
    </location>
</feature>
<name>A0AA37XCZ0_9MICO</name>
<proteinExistence type="predicted"/>
<feature type="compositionally biased region" description="Basic and acidic residues" evidence="1">
    <location>
        <begin position="172"/>
        <end position="182"/>
    </location>
</feature>
<reference evidence="2" key="1">
    <citation type="journal article" date="2014" name="Int. J. Syst. Evol. Microbiol.">
        <title>Complete genome sequence of Corynebacterium casei LMG S-19264T (=DSM 44701T), isolated from a smear-ripened cheese.</title>
        <authorList>
            <consortium name="US DOE Joint Genome Institute (JGI-PGF)"/>
            <person name="Walter F."/>
            <person name="Albersmeier A."/>
            <person name="Kalinowski J."/>
            <person name="Ruckert C."/>
        </authorList>
    </citation>
    <scope>NUCLEOTIDE SEQUENCE</scope>
    <source>
        <strain evidence="2">NBRC 112290</strain>
    </source>
</reference>
<feature type="compositionally biased region" description="Basic and acidic residues" evidence="1">
    <location>
        <begin position="248"/>
        <end position="273"/>
    </location>
</feature>
<dbReference type="Proteomes" id="UP001157161">
    <property type="component" value="Unassembled WGS sequence"/>
</dbReference>
<accession>A0AA37XCZ0</accession>
<feature type="compositionally biased region" description="Basic and acidic residues" evidence="1">
    <location>
        <begin position="189"/>
        <end position="212"/>
    </location>
</feature>
<evidence type="ECO:0000313" key="2">
    <source>
        <dbReference type="EMBL" id="GMA30811.1"/>
    </source>
</evidence>
<organism evidence="2 3">
    <name type="scientific">Litorihabitans aurantiacus</name>
    <dbReference type="NCBI Taxonomy" id="1930061"/>
    <lineage>
        <taxon>Bacteria</taxon>
        <taxon>Bacillati</taxon>
        <taxon>Actinomycetota</taxon>
        <taxon>Actinomycetes</taxon>
        <taxon>Micrococcales</taxon>
        <taxon>Beutenbergiaceae</taxon>
        <taxon>Litorihabitans</taxon>
    </lineage>
</organism>
<dbReference type="EMBL" id="BSUM01000001">
    <property type="protein sequence ID" value="GMA30811.1"/>
    <property type="molecule type" value="Genomic_DNA"/>
</dbReference>
<protein>
    <submittedName>
        <fullName evidence="2">Uncharacterized protein</fullName>
    </submittedName>
</protein>
<reference evidence="2" key="2">
    <citation type="submission" date="2023-02" db="EMBL/GenBank/DDBJ databases">
        <authorList>
            <person name="Sun Q."/>
            <person name="Mori K."/>
        </authorList>
    </citation>
    <scope>NUCLEOTIDE SEQUENCE</scope>
    <source>
        <strain evidence="2">NBRC 112290</strain>
    </source>
</reference>
<keyword evidence="3" id="KW-1185">Reference proteome</keyword>
<feature type="region of interest" description="Disordered" evidence="1">
    <location>
        <begin position="154"/>
        <end position="344"/>
    </location>
</feature>
<feature type="region of interest" description="Disordered" evidence="1">
    <location>
        <begin position="359"/>
        <end position="424"/>
    </location>
</feature>
<sequence length="474" mass="51834">MRVRQRCERVPHREDGRVRGRAPLGDVQDHLELRDAVARTRRRDRCDAVDPLDRGRDLGGVRARGDERRVRGAGGEGLRDALRRGDRLRLRQELLGRVEAETQLGAADGEQGEHDDDAGAHRDRAARHAVADAPPHRPRLARERVAHAWCARPEHPSPEQHQAGGQADEHEEGGHRDADGAREPQAARGRHEGQQERQEPDDDGAGRAEHGFRGAAHRVPHRREPVRRPAQLVAVARDEQQRVVGAGAEHEDRQDARGRLVPRDVERRQHAGRDGGGGLVGDAHHGQRDHPQDRAAVGDHEEDGDDEGGDREQPHVRAVEHRGEVGLDTRRTRHLGGDAVGRPGVELAAQLDDGVGHRARAGRLDRDDAEGGGAVLRRDEHRLGTRDVGQQRADAAEPVGGERVGGEDHDGGRPRLVGEALGELGAESRVVARRELVGREPVALAAADHGDHQHAEDEGDEGEQPDPRAVPDRS</sequence>
<comment type="caution">
    <text evidence="2">The sequence shown here is derived from an EMBL/GenBank/DDBJ whole genome shotgun (WGS) entry which is preliminary data.</text>
</comment>
<dbReference type="AlphaFoldDB" id="A0AA37XCZ0"/>
<evidence type="ECO:0000256" key="1">
    <source>
        <dbReference type="SAM" id="MobiDB-lite"/>
    </source>
</evidence>
<feature type="region of interest" description="Disordered" evidence="1">
    <location>
        <begin position="101"/>
        <end position="139"/>
    </location>
</feature>
<feature type="compositionally biased region" description="Basic and acidic residues" evidence="1">
    <location>
        <begin position="1"/>
        <end position="18"/>
    </location>
</feature>
<feature type="compositionally biased region" description="Acidic residues" evidence="1">
    <location>
        <begin position="300"/>
        <end position="309"/>
    </location>
</feature>
<evidence type="ECO:0000313" key="3">
    <source>
        <dbReference type="Proteomes" id="UP001157161"/>
    </source>
</evidence>
<feature type="region of interest" description="Disordered" evidence="1">
    <location>
        <begin position="441"/>
        <end position="474"/>
    </location>
</feature>
<gene>
    <name evidence="2" type="ORF">GCM10025875_08030</name>
</gene>
<feature type="compositionally biased region" description="Basic and acidic residues" evidence="1">
    <location>
        <begin position="282"/>
        <end position="299"/>
    </location>
</feature>
<feature type="region of interest" description="Disordered" evidence="1">
    <location>
        <begin position="1"/>
        <end position="22"/>
    </location>
</feature>
<feature type="compositionally biased region" description="Basic and acidic residues" evidence="1">
    <location>
        <begin position="310"/>
        <end position="330"/>
    </location>
</feature>
<feature type="compositionally biased region" description="Basic and acidic residues" evidence="1">
    <location>
        <begin position="376"/>
        <end position="385"/>
    </location>
</feature>